<reference evidence="7 8" key="1">
    <citation type="submission" date="2017-04" db="EMBL/GenBank/DDBJ databases">
        <authorList>
            <person name="Afonso C.L."/>
            <person name="Miller P.J."/>
            <person name="Scott M.A."/>
            <person name="Spackman E."/>
            <person name="Goraichik I."/>
            <person name="Dimitrov K.M."/>
            <person name="Suarez D.L."/>
            <person name="Swayne D.E."/>
        </authorList>
    </citation>
    <scope>NUCLEOTIDE SEQUENCE [LARGE SCALE GENOMIC DNA]</scope>
    <source>
        <strain evidence="7 8">DSM 19625</strain>
    </source>
</reference>
<evidence type="ECO:0000313" key="8">
    <source>
        <dbReference type="Proteomes" id="UP000192678"/>
    </source>
</evidence>
<dbReference type="GO" id="GO:0003677">
    <property type="term" value="F:DNA binding"/>
    <property type="evidence" value="ECO:0007669"/>
    <property type="project" value="InterPro"/>
</dbReference>
<dbReference type="PANTHER" id="PTHR43133">
    <property type="entry name" value="RNA POLYMERASE ECF-TYPE SIGMA FACTO"/>
    <property type="match status" value="1"/>
</dbReference>
<dbReference type="Pfam" id="PF08281">
    <property type="entry name" value="Sigma70_r4_2"/>
    <property type="match status" value="1"/>
</dbReference>
<dbReference type="GO" id="GO:0006352">
    <property type="term" value="P:DNA-templated transcription initiation"/>
    <property type="evidence" value="ECO:0007669"/>
    <property type="project" value="InterPro"/>
</dbReference>
<evidence type="ECO:0000256" key="3">
    <source>
        <dbReference type="ARBA" id="ARBA00023082"/>
    </source>
</evidence>
<dbReference type="SUPFAM" id="SSF88946">
    <property type="entry name" value="Sigma2 domain of RNA polymerase sigma factors"/>
    <property type="match status" value="1"/>
</dbReference>
<feature type="domain" description="RNA polymerase sigma factor 70 region 4 type 2" evidence="6">
    <location>
        <begin position="126"/>
        <end position="176"/>
    </location>
</feature>
<comment type="similarity">
    <text evidence="1">Belongs to the sigma-70 factor family. ECF subfamily.</text>
</comment>
<keyword evidence="2" id="KW-0805">Transcription regulation</keyword>
<keyword evidence="4" id="KW-0804">Transcription</keyword>
<organism evidence="7 8">
    <name type="scientific">Pedobacter nyackensis</name>
    <dbReference type="NCBI Taxonomy" id="475255"/>
    <lineage>
        <taxon>Bacteria</taxon>
        <taxon>Pseudomonadati</taxon>
        <taxon>Bacteroidota</taxon>
        <taxon>Sphingobacteriia</taxon>
        <taxon>Sphingobacteriales</taxon>
        <taxon>Sphingobacteriaceae</taxon>
        <taxon>Pedobacter</taxon>
    </lineage>
</organism>
<sequence>MKKDTEDSIIWDNIIGGDQKSYQKIYNKFFDMLYEYGMRINYDEELVKECIQNLFIKLWVNRHTIHSISNFKPYLLVSLRSAIYNSIRDQKRDRIISLTGEYTFQLEFSAESAYIKKEIDKEQAAKILNALNKLSTRQKEIIFLRYFEELDYKEISQIMNISIKGGYKLTARALDALRDILHVSLPTLIYYLKLMS</sequence>
<dbReference type="GO" id="GO:0016987">
    <property type="term" value="F:sigma factor activity"/>
    <property type="evidence" value="ECO:0007669"/>
    <property type="project" value="UniProtKB-KW"/>
</dbReference>
<keyword evidence="8" id="KW-1185">Reference proteome</keyword>
<proteinExistence type="inferred from homology"/>
<dbReference type="InterPro" id="IPR013249">
    <property type="entry name" value="RNA_pol_sigma70_r4_t2"/>
</dbReference>
<dbReference type="InterPro" id="IPR013325">
    <property type="entry name" value="RNA_pol_sigma_r2"/>
</dbReference>
<dbReference type="Gene3D" id="1.10.1740.10">
    <property type="match status" value="1"/>
</dbReference>
<dbReference type="InterPro" id="IPR039425">
    <property type="entry name" value="RNA_pol_sigma-70-like"/>
</dbReference>
<evidence type="ECO:0000256" key="1">
    <source>
        <dbReference type="ARBA" id="ARBA00010641"/>
    </source>
</evidence>
<dbReference type="RefSeq" id="WP_029275940.1">
    <property type="nucleotide sequence ID" value="NZ_FWYB01000001.1"/>
</dbReference>
<evidence type="ECO:0000259" key="6">
    <source>
        <dbReference type="Pfam" id="PF08281"/>
    </source>
</evidence>
<dbReference type="Pfam" id="PF04542">
    <property type="entry name" value="Sigma70_r2"/>
    <property type="match status" value="1"/>
</dbReference>
<dbReference type="InterPro" id="IPR013324">
    <property type="entry name" value="RNA_pol_sigma_r3/r4-like"/>
</dbReference>
<dbReference type="EMBL" id="FWYB01000001">
    <property type="protein sequence ID" value="SMC62292.1"/>
    <property type="molecule type" value="Genomic_DNA"/>
</dbReference>
<dbReference type="SUPFAM" id="SSF88659">
    <property type="entry name" value="Sigma3 and sigma4 domains of RNA polymerase sigma factors"/>
    <property type="match status" value="1"/>
</dbReference>
<evidence type="ECO:0000313" key="7">
    <source>
        <dbReference type="EMBL" id="SMC62292.1"/>
    </source>
</evidence>
<dbReference type="AlphaFoldDB" id="A0A1W2AP43"/>
<dbReference type="InterPro" id="IPR036388">
    <property type="entry name" value="WH-like_DNA-bd_sf"/>
</dbReference>
<dbReference type="STRING" id="475255.SAMN04488101_101786"/>
<accession>A0A1W2AP43</accession>
<dbReference type="InterPro" id="IPR014284">
    <property type="entry name" value="RNA_pol_sigma-70_dom"/>
</dbReference>
<dbReference type="CDD" id="cd06171">
    <property type="entry name" value="Sigma70_r4"/>
    <property type="match status" value="1"/>
</dbReference>
<keyword evidence="3" id="KW-0731">Sigma factor</keyword>
<dbReference type="NCBIfam" id="TIGR02937">
    <property type="entry name" value="sigma70-ECF"/>
    <property type="match status" value="1"/>
</dbReference>
<evidence type="ECO:0000256" key="2">
    <source>
        <dbReference type="ARBA" id="ARBA00023015"/>
    </source>
</evidence>
<protein>
    <submittedName>
        <fullName evidence="7">RNA polymerase sigma factor, sigma-70 family</fullName>
    </submittedName>
</protein>
<name>A0A1W2AP43_9SPHI</name>
<dbReference type="InterPro" id="IPR007627">
    <property type="entry name" value="RNA_pol_sigma70_r2"/>
</dbReference>
<feature type="domain" description="RNA polymerase sigma-70 region 2" evidence="5">
    <location>
        <begin position="26"/>
        <end position="92"/>
    </location>
</feature>
<dbReference type="Proteomes" id="UP000192678">
    <property type="component" value="Unassembled WGS sequence"/>
</dbReference>
<evidence type="ECO:0000259" key="5">
    <source>
        <dbReference type="Pfam" id="PF04542"/>
    </source>
</evidence>
<gene>
    <name evidence="7" type="ORF">SAMN04488101_101786</name>
</gene>
<dbReference type="PANTHER" id="PTHR43133:SF46">
    <property type="entry name" value="RNA POLYMERASE SIGMA-70 FACTOR ECF SUBFAMILY"/>
    <property type="match status" value="1"/>
</dbReference>
<evidence type="ECO:0000256" key="4">
    <source>
        <dbReference type="ARBA" id="ARBA00023163"/>
    </source>
</evidence>
<dbReference type="Gene3D" id="1.10.10.10">
    <property type="entry name" value="Winged helix-like DNA-binding domain superfamily/Winged helix DNA-binding domain"/>
    <property type="match status" value="1"/>
</dbReference>
<dbReference type="OrthoDB" id="9150024at2"/>